<comment type="similarity">
    <text evidence="6">Belongs to the ABC-4 integral membrane protein family.</text>
</comment>
<dbReference type="Proteomes" id="UP001597034">
    <property type="component" value="Unassembled WGS sequence"/>
</dbReference>
<feature type="transmembrane region" description="Helical" evidence="7">
    <location>
        <begin position="377"/>
        <end position="398"/>
    </location>
</feature>
<dbReference type="Pfam" id="PF12704">
    <property type="entry name" value="MacB_PCD"/>
    <property type="match status" value="1"/>
</dbReference>
<dbReference type="Pfam" id="PF02687">
    <property type="entry name" value="FtsX"/>
    <property type="match status" value="1"/>
</dbReference>
<dbReference type="InterPro" id="IPR025857">
    <property type="entry name" value="MacB_PCD"/>
</dbReference>
<keyword evidence="11" id="KW-1185">Reference proteome</keyword>
<protein>
    <submittedName>
        <fullName evidence="10">ABC transporter permease</fullName>
    </submittedName>
</protein>
<evidence type="ECO:0000256" key="2">
    <source>
        <dbReference type="ARBA" id="ARBA00022475"/>
    </source>
</evidence>
<feature type="domain" description="ABC3 transporter permease C-terminal" evidence="8">
    <location>
        <begin position="293"/>
        <end position="405"/>
    </location>
</feature>
<keyword evidence="5 7" id="KW-0472">Membrane</keyword>
<organism evidence="10 11">
    <name type="scientific">Haloarchaeobius litoreus</name>
    <dbReference type="NCBI Taxonomy" id="755306"/>
    <lineage>
        <taxon>Archaea</taxon>
        <taxon>Methanobacteriati</taxon>
        <taxon>Methanobacteriota</taxon>
        <taxon>Stenosarchaea group</taxon>
        <taxon>Halobacteria</taxon>
        <taxon>Halobacteriales</taxon>
        <taxon>Halorubellaceae</taxon>
        <taxon>Haloarchaeobius</taxon>
    </lineage>
</organism>
<comment type="caution">
    <text evidence="10">The sequence shown here is derived from an EMBL/GenBank/DDBJ whole genome shotgun (WGS) entry which is preliminary data.</text>
</comment>
<gene>
    <name evidence="10" type="ORF">ACFSBL_13620</name>
</gene>
<evidence type="ECO:0000313" key="10">
    <source>
        <dbReference type="EMBL" id="MFD1646724.1"/>
    </source>
</evidence>
<proteinExistence type="inferred from homology"/>
<name>A0ABD6DN79_9EURY</name>
<evidence type="ECO:0000256" key="3">
    <source>
        <dbReference type="ARBA" id="ARBA00022692"/>
    </source>
</evidence>
<dbReference type="InterPro" id="IPR003838">
    <property type="entry name" value="ABC3_permease_C"/>
</dbReference>
<feature type="transmembrane region" description="Helical" evidence="7">
    <location>
        <begin position="288"/>
        <end position="313"/>
    </location>
</feature>
<evidence type="ECO:0000256" key="5">
    <source>
        <dbReference type="ARBA" id="ARBA00023136"/>
    </source>
</evidence>
<dbReference type="PANTHER" id="PTHR30572:SF4">
    <property type="entry name" value="ABC TRANSPORTER PERMEASE YTRF"/>
    <property type="match status" value="1"/>
</dbReference>
<accession>A0ABD6DN79</accession>
<feature type="domain" description="MacB-like periplasmic core" evidence="9">
    <location>
        <begin position="21"/>
        <end position="248"/>
    </location>
</feature>
<feature type="transmembrane region" description="Helical" evidence="7">
    <location>
        <begin position="21"/>
        <end position="45"/>
    </location>
</feature>
<feature type="transmembrane region" description="Helical" evidence="7">
    <location>
        <begin position="333"/>
        <end position="357"/>
    </location>
</feature>
<dbReference type="PANTHER" id="PTHR30572">
    <property type="entry name" value="MEMBRANE COMPONENT OF TRANSPORTER-RELATED"/>
    <property type="match status" value="1"/>
</dbReference>
<evidence type="ECO:0000259" key="8">
    <source>
        <dbReference type="Pfam" id="PF02687"/>
    </source>
</evidence>
<dbReference type="RefSeq" id="WP_256401195.1">
    <property type="nucleotide sequence ID" value="NZ_JANHJR010000003.1"/>
</dbReference>
<keyword evidence="2" id="KW-1003">Cell membrane</keyword>
<dbReference type="InterPro" id="IPR050250">
    <property type="entry name" value="Macrolide_Exporter_MacB"/>
</dbReference>
<evidence type="ECO:0000256" key="6">
    <source>
        <dbReference type="ARBA" id="ARBA00038076"/>
    </source>
</evidence>
<keyword evidence="3 7" id="KW-0812">Transmembrane</keyword>
<sequence length="412" mass="43817">MKPLTNLRMSWRAIRSHKLRSTLTTLGVVIGVAAVITFVTLGASLQAGIIGDISPDDRQNIYGWAAPEESSNQGPLAGAQPVFTQADVENLSTQPGVRAAYGYTPIPSQSVDFGGERIPRQDAVVATGPPYVDADEIAEGRQFRMGEREAVLNPAMANAFERNVTVGDTITVTTFGGRQVNATVVGITADSESRSPFEGFGPGPRVYLPLDPYYTEFVSGAQETPRFAAIVVEAEGLDAVDRAKESTRTYLETESDAEAQAGDELTYQLQTSVELLGQLQAVLDQLQAFVVGIAALSLVVGSIGIANIMLVSVTERTREIGIMKAVGAQKRDILTLFVTEAVIVGIIGSILGTLLGLAAGWAGAQYIDIPLTYPIEWFGIAIAVGILVGVAAGLYPAWRGARTDPIDALRYE</sequence>
<evidence type="ECO:0000256" key="7">
    <source>
        <dbReference type="SAM" id="Phobius"/>
    </source>
</evidence>
<reference evidence="10 11" key="1">
    <citation type="journal article" date="2019" name="Int. J. Syst. Evol. Microbiol.">
        <title>The Global Catalogue of Microorganisms (GCM) 10K type strain sequencing project: providing services to taxonomists for standard genome sequencing and annotation.</title>
        <authorList>
            <consortium name="The Broad Institute Genomics Platform"/>
            <consortium name="The Broad Institute Genome Sequencing Center for Infectious Disease"/>
            <person name="Wu L."/>
            <person name="Ma J."/>
        </authorList>
    </citation>
    <scope>NUCLEOTIDE SEQUENCE [LARGE SCALE GENOMIC DNA]</scope>
    <source>
        <strain evidence="10 11">CGMCC 1.10390</strain>
    </source>
</reference>
<evidence type="ECO:0000313" key="11">
    <source>
        <dbReference type="Proteomes" id="UP001597034"/>
    </source>
</evidence>
<dbReference type="GO" id="GO:0005886">
    <property type="term" value="C:plasma membrane"/>
    <property type="evidence" value="ECO:0007669"/>
    <property type="project" value="UniProtKB-SubCell"/>
</dbReference>
<dbReference type="AlphaFoldDB" id="A0ABD6DN79"/>
<comment type="subcellular location">
    <subcellularLocation>
        <location evidence="1">Cell membrane</location>
        <topology evidence="1">Multi-pass membrane protein</topology>
    </subcellularLocation>
</comment>
<evidence type="ECO:0000256" key="4">
    <source>
        <dbReference type="ARBA" id="ARBA00022989"/>
    </source>
</evidence>
<evidence type="ECO:0000256" key="1">
    <source>
        <dbReference type="ARBA" id="ARBA00004651"/>
    </source>
</evidence>
<dbReference type="EMBL" id="JBHUDO010000003">
    <property type="protein sequence ID" value="MFD1646724.1"/>
    <property type="molecule type" value="Genomic_DNA"/>
</dbReference>
<evidence type="ECO:0000259" key="9">
    <source>
        <dbReference type="Pfam" id="PF12704"/>
    </source>
</evidence>
<keyword evidence="4 7" id="KW-1133">Transmembrane helix</keyword>